<dbReference type="InterPro" id="IPR001182">
    <property type="entry name" value="FtsW/RodA"/>
</dbReference>
<evidence type="ECO:0000313" key="7">
    <source>
        <dbReference type="EMBL" id="SEA15370.1"/>
    </source>
</evidence>
<dbReference type="EMBL" id="FNQR01000003">
    <property type="protein sequence ID" value="SEA15370.1"/>
    <property type="molecule type" value="Genomic_DNA"/>
</dbReference>
<keyword evidence="5 6" id="KW-0472">Membrane</keyword>
<evidence type="ECO:0000256" key="1">
    <source>
        <dbReference type="ARBA" id="ARBA00004141"/>
    </source>
</evidence>
<feature type="transmembrane region" description="Helical" evidence="6">
    <location>
        <begin position="12"/>
        <end position="32"/>
    </location>
</feature>
<dbReference type="AlphaFoldDB" id="A0A1H3YVD9"/>
<organism evidence="7 8">
    <name type="scientific">Thalassobacillus cyri</name>
    <dbReference type="NCBI Taxonomy" id="571932"/>
    <lineage>
        <taxon>Bacteria</taxon>
        <taxon>Bacillati</taxon>
        <taxon>Bacillota</taxon>
        <taxon>Bacilli</taxon>
        <taxon>Bacillales</taxon>
        <taxon>Bacillaceae</taxon>
        <taxon>Thalassobacillus</taxon>
    </lineage>
</organism>
<feature type="transmembrane region" description="Helical" evidence="6">
    <location>
        <begin position="143"/>
        <end position="160"/>
    </location>
</feature>
<dbReference type="STRING" id="571932.SAMN05421743_10338"/>
<dbReference type="PROSITE" id="PS51257">
    <property type="entry name" value="PROKAR_LIPOPROTEIN"/>
    <property type="match status" value="1"/>
</dbReference>
<name>A0A1H3YVD9_9BACI</name>
<keyword evidence="4 6" id="KW-1133">Transmembrane helix</keyword>
<comment type="subcellular location">
    <subcellularLocation>
        <location evidence="1">Membrane</location>
        <topology evidence="1">Multi-pass membrane protein</topology>
    </subcellularLocation>
</comment>
<dbReference type="Pfam" id="PF01098">
    <property type="entry name" value="FTSW_RODA_SPOVE"/>
    <property type="match status" value="1"/>
</dbReference>
<feature type="transmembrane region" description="Helical" evidence="6">
    <location>
        <begin position="313"/>
        <end position="333"/>
    </location>
</feature>
<dbReference type="OrthoDB" id="9768187at2"/>
<evidence type="ECO:0000256" key="4">
    <source>
        <dbReference type="ARBA" id="ARBA00022989"/>
    </source>
</evidence>
<dbReference type="GO" id="GO:0015648">
    <property type="term" value="F:lipid-linked peptidoglycan transporter activity"/>
    <property type="evidence" value="ECO:0007669"/>
    <property type="project" value="TreeGrafter"/>
</dbReference>
<dbReference type="PANTHER" id="PTHR30474">
    <property type="entry name" value="CELL CYCLE PROTEIN"/>
    <property type="match status" value="1"/>
</dbReference>
<feature type="transmembrane region" description="Helical" evidence="6">
    <location>
        <begin position="70"/>
        <end position="94"/>
    </location>
</feature>
<proteinExistence type="predicted"/>
<keyword evidence="8" id="KW-1185">Reference proteome</keyword>
<gene>
    <name evidence="7" type="ORF">SAMN05421743_10338</name>
</gene>
<dbReference type="PANTHER" id="PTHR30474:SF1">
    <property type="entry name" value="PEPTIDOGLYCAN GLYCOSYLTRANSFERASE MRDB"/>
    <property type="match status" value="1"/>
</dbReference>
<accession>A0A1H3YVD9</accession>
<feature type="transmembrane region" description="Helical" evidence="6">
    <location>
        <begin position="353"/>
        <end position="373"/>
    </location>
</feature>
<dbReference type="GO" id="GO:0032153">
    <property type="term" value="C:cell division site"/>
    <property type="evidence" value="ECO:0007669"/>
    <property type="project" value="TreeGrafter"/>
</dbReference>
<feature type="transmembrane region" description="Helical" evidence="6">
    <location>
        <begin position="44"/>
        <end position="63"/>
    </location>
</feature>
<feature type="transmembrane region" description="Helical" evidence="6">
    <location>
        <begin position="191"/>
        <end position="209"/>
    </location>
</feature>
<reference evidence="7 8" key="1">
    <citation type="submission" date="2016-10" db="EMBL/GenBank/DDBJ databases">
        <authorList>
            <person name="de Groot N.N."/>
        </authorList>
    </citation>
    <scope>NUCLEOTIDE SEQUENCE [LARGE SCALE GENOMIC DNA]</scope>
    <source>
        <strain evidence="7 8">CCM7597</strain>
    </source>
</reference>
<protein>
    <submittedName>
        <fullName evidence="7">Rod shape determining protein RodA</fullName>
    </submittedName>
</protein>
<dbReference type="RefSeq" id="WP_093042811.1">
    <property type="nucleotide sequence ID" value="NZ_FNQR01000003.1"/>
</dbReference>
<feature type="transmembrane region" description="Helical" evidence="6">
    <location>
        <begin position="286"/>
        <end position="306"/>
    </location>
</feature>
<sequence length="389" mass="43400">MTFEERFDWRLFFIMLALFTISCVAIYSAIQTNQYSDNFVLRQIMWYILGSMIIAGMLMIEPIQYKGLSWYLYGAGTLMLAMLVVAPSSIAPVINGQKSWFLLPGIGSIQPSEFMKIFTILVLSRVIVNHNKSNQFKTTKTDFYLLLKIMGVTGLPVLLIMQQPDFGTALVFLGIMSGMIIVAGITWKLILPIYGVIGAVGGSVLYLVIQAPEILREYLGIKEYQLGRIYAWLEPYKYQSGDGYHLIKSLQAIGSGMLTGKGFGDGEVYIPESHTDFIFAVIGEEFGFVGSCLVILVFFLLIYHLIQLAIRANYSFSAYVCVGVVSMITFHVFQNIGMTVQLLPITGIPLPFISYGGSSLLANLMAIGLAFAVHFHQREFMFGDNNLQD</sequence>
<dbReference type="GO" id="GO:0005886">
    <property type="term" value="C:plasma membrane"/>
    <property type="evidence" value="ECO:0007669"/>
    <property type="project" value="TreeGrafter"/>
</dbReference>
<dbReference type="GO" id="GO:0008360">
    <property type="term" value="P:regulation of cell shape"/>
    <property type="evidence" value="ECO:0007669"/>
    <property type="project" value="UniProtKB-KW"/>
</dbReference>
<dbReference type="Proteomes" id="UP000198584">
    <property type="component" value="Unassembled WGS sequence"/>
</dbReference>
<keyword evidence="2 6" id="KW-0812">Transmembrane</keyword>
<evidence type="ECO:0000256" key="5">
    <source>
        <dbReference type="ARBA" id="ARBA00023136"/>
    </source>
</evidence>
<feature type="transmembrane region" description="Helical" evidence="6">
    <location>
        <begin position="166"/>
        <end position="184"/>
    </location>
</feature>
<evidence type="ECO:0000256" key="6">
    <source>
        <dbReference type="SAM" id="Phobius"/>
    </source>
</evidence>
<evidence type="ECO:0000313" key="8">
    <source>
        <dbReference type="Proteomes" id="UP000198584"/>
    </source>
</evidence>
<evidence type="ECO:0000256" key="2">
    <source>
        <dbReference type="ARBA" id="ARBA00022692"/>
    </source>
</evidence>
<evidence type="ECO:0000256" key="3">
    <source>
        <dbReference type="ARBA" id="ARBA00022960"/>
    </source>
</evidence>
<keyword evidence="3" id="KW-0133">Cell shape</keyword>
<dbReference type="GO" id="GO:0051301">
    <property type="term" value="P:cell division"/>
    <property type="evidence" value="ECO:0007669"/>
    <property type="project" value="InterPro"/>
</dbReference>